<dbReference type="PANTHER" id="PTHR37293">
    <property type="entry name" value="PHAGE REPLICATION PROTEIN-RELATED"/>
    <property type="match status" value="1"/>
</dbReference>
<dbReference type="EMBL" id="CP158453">
    <property type="protein sequence ID" value="XBX96604.1"/>
    <property type="molecule type" value="Genomic_DNA"/>
</dbReference>
<dbReference type="SUPFAM" id="SSF158499">
    <property type="entry name" value="DnaD domain-like"/>
    <property type="match status" value="1"/>
</dbReference>
<dbReference type="InterPro" id="IPR034829">
    <property type="entry name" value="DnaD-like_sf"/>
</dbReference>
<dbReference type="NCBIfam" id="TIGR01446">
    <property type="entry name" value="DnaD_dom"/>
    <property type="match status" value="1"/>
</dbReference>
<evidence type="ECO:0000259" key="3">
    <source>
        <dbReference type="Pfam" id="PF07261"/>
    </source>
</evidence>
<feature type="region of interest" description="Disordered" evidence="2">
    <location>
        <begin position="272"/>
        <end position="317"/>
    </location>
</feature>
<dbReference type="AlphaFoldDB" id="A0AAU7WCK1"/>
<evidence type="ECO:0000256" key="2">
    <source>
        <dbReference type="SAM" id="MobiDB-lite"/>
    </source>
</evidence>
<protein>
    <submittedName>
        <fullName evidence="4">DnaD domain protein</fullName>
    </submittedName>
</protein>
<gene>
    <name evidence="4" type="ORF">ABR335_09015</name>
</gene>
<dbReference type="InterPro" id="IPR053162">
    <property type="entry name" value="DnaD"/>
</dbReference>
<feature type="region of interest" description="Disordered" evidence="2">
    <location>
        <begin position="153"/>
        <end position="178"/>
    </location>
</feature>
<evidence type="ECO:0000256" key="1">
    <source>
        <dbReference type="ARBA" id="ARBA00093462"/>
    </source>
</evidence>
<dbReference type="InterPro" id="IPR006343">
    <property type="entry name" value="DnaB/C_C"/>
</dbReference>
<feature type="domain" description="DnaB/C C-terminal" evidence="3">
    <location>
        <begin position="190"/>
        <end position="258"/>
    </location>
</feature>
<feature type="compositionally biased region" description="Acidic residues" evidence="2">
    <location>
        <begin position="301"/>
        <end position="311"/>
    </location>
</feature>
<feature type="compositionally biased region" description="Low complexity" evidence="2">
    <location>
        <begin position="156"/>
        <end position="176"/>
    </location>
</feature>
<dbReference type="Pfam" id="PF07261">
    <property type="entry name" value="DnaB_2"/>
    <property type="match status" value="1"/>
</dbReference>
<dbReference type="GeneID" id="93259738"/>
<dbReference type="Gene3D" id="1.10.10.630">
    <property type="entry name" value="DnaD domain-like"/>
    <property type="match status" value="1"/>
</dbReference>
<reference evidence="4" key="1">
    <citation type="submission" date="2024-06" db="EMBL/GenBank/DDBJ databases">
        <authorList>
            <person name="Huang C.H."/>
            <person name="Ting Y.S."/>
            <person name="Cheng Y.H."/>
        </authorList>
    </citation>
    <scope>NUCLEOTIDE SEQUENCE</scope>
    <source>
        <strain evidence="4">TCI803</strain>
    </source>
</reference>
<dbReference type="PANTHER" id="PTHR37293:SF6">
    <property type="entry name" value="DNA REPLICATION PROTEIN DNAD"/>
    <property type="match status" value="1"/>
</dbReference>
<proteinExistence type="inferred from homology"/>
<feature type="compositionally biased region" description="Basic and acidic residues" evidence="2">
    <location>
        <begin position="278"/>
        <end position="288"/>
    </location>
</feature>
<accession>A0AAU7WCK1</accession>
<name>A0AAU7WCK1_9BACI</name>
<comment type="similarity">
    <text evidence="1">Belongs to the DnaB/DnaD family.</text>
</comment>
<sequence length="331" mass="38451">MGNLLLDERPIIVIPSLAEKIGLNEAIILQQLNYWLQKSNHIYEGKPWVYNTYEDWEEQFPFWSISTIRRAISKLEKEGFIITNNFNRSQIDKTKWYTIDFEKVERLNSPSVQNEQSTAQNGQTIVQNEQSTGQNEQSSCSKWTDDLFKMDRPIPESTTESTSEITTEITSSSSEECIPEKDEEAKKAIAFFEQNGFGVVGSYVAEKIYFWCEDLSVDLVIEAMKNAVERGATGWKYCEAILKDWASKGIQTVEQARALQLKYKEERSRLKRYGSRSGRTERVPDWFKEPGNSQSSTAEQEAQEAQEAQEDLETKRKRLEKIREQYRKKEK</sequence>
<evidence type="ECO:0000313" key="4">
    <source>
        <dbReference type="EMBL" id="XBX96604.1"/>
    </source>
</evidence>
<dbReference type="RefSeq" id="WP_350346129.1">
    <property type="nucleotide sequence ID" value="NZ_CP158453.1"/>
</dbReference>
<organism evidence="4">
    <name type="scientific">Heyndrickxia faecalis</name>
    <dbReference type="NCBI Taxonomy" id="2824910"/>
    <lineage>
        <taxon>Bacteria</taxon>
        <taxon>Bacillati</taxon>
        <taxon>Bacillota</taxon>
        <taxon>Bacilli</taxon>
        <taxon>Bacillales</taxon>
        <taxon>Bacillaceae</taxon>
        <taxon>Heyndrickxia</taxon>
    </lineage>
</organism>